<reference evidence="1 2" key="1">
    <citation type="submission" date="2022-12" db="EMBL/GenBank/DDBJ databases">
        <title>Chromosome-scale assembly of the Ensete ventricosum genome.</title>
        <authorList>
            <person name="Dussert Y."/>
            <person name="Stocks J."/>
            <person name="Wendawek A."/>
            <person name="Woldeyes F."/>
            <person name="Nichols R.A."/>
            <person name="Borrell J.S."/>
        </authorList>
    </citation>
    <scope>NUCLEOTIDE SEQUENCE [LARGE SCALE GENOMIC DNA]</scope>
    <source>
        <strain evidence="2">cv. Maze</strain>
        <tissue evidence="1">Seeds</tissue>
    </source>
</reference>
<evidence type="ECO:0000313" key="1">
    <source>
        <dbReference type="EMBL" id="KAJ8504301.1"/>
    </source>
</evidence>
<gene>
    <name evidence="1" type="ORF">OPV22_005187</name>
</gene>
<evidence type="ECO:0000313" key="2">
    <source>
        <dbReference type="Proteomes" id="UP001222027"/>
    </source>
</evidence>
<accession>A0AAV8RNZ8</accession>
<dbReference type="EMBL" id="JAQQAF010000002">
    <property type="protein sequence ID" value="KAJ8504301.1"/>
    <property type="molecule type" value="Genomic_DNA"/>
</dbReference>
<dbReference type="AlphaFoldDB" id="A0AAV8RNZ8"/>
<organism evidence="1 2">
    <name type="scientific">Ensete ventricosum</name>
    <name type="common">Abyssinian banana</name>
    <name type="synonym">Musa ensete</name>
    <dbReference type="NCBI Taxonomy" id="4639"/>
    <lineage>
        <taxon>Eukaryota</taxon>
        <taxon>Viridiplantae</taxon>
        <taxon>Streptophyta</taxon>
        <taxon>Embryophyta</taxon>
        <taxon>Tracheophyta</taxon>
        <taxon>Spermatophyta</taxon>
        <taxon>Magnoliopsida</taxon>
        <taxon>Liliopsida</taxon>
        <taxon>Zingiberales</taxon>
        <taxon>Musaceae</taxon>
        <taxon>Ensete</taxon>
    </lineage>
</organism>
<comment type="caution">
    <text evidence="1">The sequence shown here is derived from an EMBL/GenBank/DDBJ whole genome shotgun (WGS) entry which is preliminary data.</text>
</comment>
<sequence>MICHVVFHPIWCPLIGGWASEFHPSALERPPLSLSLARPFLPPFVPLRASSSALTPLSPAPVLLLLPANPKHRSRVASFPHPLGML</sequence>
<proteinExistence type="predicted"/>
<keyword evidence="2" id="KW-1185">Reference proteome</keyword>
<dbReference type="Proteomes" id="UP001222027">
    <property type="component" value="Unassembled WGS sequence"/>
</dbReference>
<protein>
    <submittedName>
        <fullName evidence="1">Uncharacterized protein</fullName>
    </submittedName>
</protein>
<name>A0AAV8RNZ8_ENSVE</name>